<keyword evidence="1" id="KW-0732">Signal</keyword>
<evidence type="ECO:0000256" key="1">
    <source>
        <dbReference type="SAM" id="SignalP"/>
    </source>
</evidence>
<dbReference type="RefSeq" id="WP_181358318.1">
    <property type="nucleotide sequence ID" value="NZ_PYGD01000001.1"/>
</dbReference>
<dbReference type="InterPro" id="IPR035986">
    <property type="entry name" value="PKD_dom_sf"/>
</dbReference>
<dbReference type="SMART" id="SM00089">
    <property type="entry name" value="PKD"/>
    <property type="match status" value="2"/>
</dbReference>
<dbReference type="EMBL" id="PYGD01000001">
    <property type="protein sequence ID" value="PSK94502.1"/>
    <property type="molecule type" value="Genomic_DNA"/>
</dbReference>
<reference evidence="3 4" key="1">
    <citation type="submission" date="2018-03" db="EMBL/GenBank/DDBJ databases">
        <title>Genomic Encyclopedia of Type Strains, Phase III (KMG-III): the genomes of soil and plant-associated and newly described type strains.</title>
        <authorList>
            <person name="Whitman W."/>
        </authorList>
    </citation>
    <scope>NUCLEOTIDE SEQUENCE [LARGE SCALE GENOMIC DNA]</scope>
    <source>
        <strain evidence="3 4">CGMCC 1.12700</strain>
    </source>
</reference>
<dbReference type="PROSITE" id="PS50093">
    <property type="entry name" value="PKD"/>
    <property type="match status" value="1"/>
</dbReference>
<accession>A0A2P8DBB1</accession>
<evidence type="ECO:0000313" key="3">
    <source>
        <dbReference type="EMBL" id="PSK94502.1"/>
    </source>
</evidence>
<comment type="caution">
    <text evidence="3">The sequence shown here is derived from an EMBL/GenBank/DDBJ whole genome shotgun (WGS) entry which is preliminary data.</text>
</comment>
<dbReference type="Gene3D" id="2.60.40.10">
    <property type="entry name" value="Immunoglobulins"/>
    <property type="match status" value="1"/>
</dbReference>
<dbReference type="InterPro" id="IPR022409">
    <property type="entry name" value="PKD/Chitinase_dom"/>
</dbReference>
<keyword evidence="4" id="KW-1185">Reference proteome</keyword>
<evidence type="ECO:0000259" key="2">
    <source>
        <dbReference type="PROSITE" id="PS50093"/>
    </source>
</evidence>
<dbReference type="SUPFAM" id="SSF49299">
    <property type="entry name" value="PKD domain"/>
    <property type="match status" value="1"/>
</dbReference>
<sequence>MTRFTLAKRLGNAFLLLVAGLSLGNTSYAQPTSTVTVGTGTTNGSLVPINSCYGYSYTQQIYTAAQITAGNGGVMPPTNTITKIRFYVTALPTSTTSSNDWTVYIGNTTTGTFASSTSWIPVASLTQIFTGTVTFPTTVNNWMEITLATPFVWDGTSNLVVAVDENMAGYNCTVNWASTVMSGNQSIYYYSDLTNPNPASPPSGTTSSTRANAQFEFLVPPNNAGVDSVFVPAYPFCSGPATVSARVHNYGSNIINTVSVNWSVDGVLQTPVNITSPIDMENSTAGPNATVQLGTINFDYNVPKLIKAWTKLPNGVADTKPVNDSTTKTITATQQGIDFKMTPQDTTICAGASLTLDAGTQPFNPIYIWNTGALTQTINVSQAGTYSVKVQNTFGCFDTDTIQVSVHPSPLVNSIAIIDNGGGSFTFNIIGAQNILNYLWDFGDGTTATGPGPKTHTYTTPGEYTTTVTLSNDCGTITTTRLIAIGGGTGIYDLSALQKEMKVFPNPAKGSVTITHNGGIKMKNIAFFNILGQQVYHAETVNADKHQVNTSGFAAGIYTVTIDTDKGKVSKKLEIVQ</sequence>
<dbReference type="InterPro" id="IPR026444">
    <property type="entry name" value="Secre_tail"/>
</dbReference>
<feature type="domain" description="PKD" evidence="2">
    <location>
        <begin position="424"/>
        <end position="485"/>
    </location>
</feature>
<feature type="chain" id="PRO_5015187990" evidence="1">
    <location>
        <begin position="30"/>
        <end position="577"/>
    </location>
</feature>
<gene>
    <name evidence="3" type="ORF">B0I18_101658</name>
</gene>
<feature type="signal peptide" evidence="1">
    <location>
        <begin position="1"/>
        <end position="29"/>
    </location>
</feature>
<dbReference type="Pfam" id="PF18962">
    <property type="entry name" value="Por_Secre_tail"/>
    <property type="match status" value="1"/>
</dbReference>
<dbReference type="CDD" id="cd00146">
    <property type="entry name" value="PKD"/>
    <property type="match status" value="1"/>
</dbReference>
<protein>
    <submittedName>
        <fullName evidence="3">Putative secreted protein (Por secretion system target)</fullName>
    </submittedName>
</protein>
<dbReference type="InterPro" id="IPR000601">
    <property type="entry name" value="PKD_dom"/>
</dbReference>
<dbReference type="NCBIfam" id="TIGR04183">
    <property type="entry name" value="Por_Secre_tail"/>
    <property type="match status" value="1"/>
</dbReference>
<organism evidence="3 4">
    <name type="scientific">Taibaiella chishuiensis</name>
    <dbReference type="NCBI Taxonomy" id="1434707"/>
    <lineage>
        <taxon>Bacteria</taxon>
        <taxon>Pseudomonadati</taxon>
        <taxon>Bacteroidota</taxon>
        <taxon>Chitinophagia</taxon>
        <taxon>Chitinophagales</taxon>
        <taxon>Chitinophagaceae</taxon>
        <taxon>Taibaiella</taxon>
    </lineage>
</organism>
<name>A0A2P8DBB1_9BACT</name>
<dbReference type="InterPro" id="IPR013783">
    <property type="entry name" value="Ig-like_fold"/>
</dbReference>
<dbReference type="AlphaFoldDB" id="A0A2P8DBB1"/>
<dbReference type="Pfam" id="PF18911">
    <property type="entry name" value="PKD_4"/>
    <property type="match status" value="1"/>
</dbReference>
<evidence type="ECO:0000313" key="4">
    <source>
        <dbReference type="Proteomes" id="UP000240572"/>
    </source>
</evidence>
<proteinExistence type="predicted"/>
<dbReference type="Proteomes" id="UP000240572">
    <property type="component" value="Unassembled WGS sequence"/>
</dbReference>